<evidence type="ECO:0000256" key="1">
    <source>
        <dbReference type="SAM" id="MobiDB-lite"/>
    </source>
</evidence>
<reference evidence="2 3" key="1">
    <citation type="submission" date="2019-05" db="EMBL/GenBank/DDBJ databases">
        <title>Mikania micrantha, genome provides insights into the molecular mechanism of rapid growth.</title>
        <authorList>
            <person name="Liu B."/>
        </authorList>
    </citation>
    <scope>NUCLEOTIDE SEQUENCE [LARGE SCALE GENOMIC DNA]</scope>
    <source>
        <strain evidence="2">NLD-2019</strain>
        <tissue evidence="2">Leaf</tissue>
    </source>
</reference>
<feature type="region of interest" description="Disordered" evidence="1">
    <location>
        <begin position="258"/>
        <end position="277"/>
    </location>
</feature>
<sequence length="1265" mass="138889">MGEEDDSLIQQSQDLDQTSALSYSTFSPFAFSPLHAKSLRDGVWMEKPGSSSSEVINNKENIDSNSVEVPKLGMEPMQMKRRKKGSGYNLRKSFAWDRAFFTDEGCILDPFDLTLITGIDANTCRGGLHTIREEGSSSFFSEARCTDESNDMEASKEAPLEELHDKNHTTKRKSEKTDCSMRNHDSLLNRKVTNKVLTSNRTNRGGSKLGGCSEPLAASSYPFSNSHTLKAAKKESKLPKLPMSKPDPCFYANTKGSMSASHLRHNPISKPTTKVEKNSGLKSSLQNEHCSQSKAKPGSGNLHLPVKELTQKTAKNLTHSSKAASLIRSELVQPVQVDRANSRSELVQDSLQICKVLDESASLAAKHLAQHAAANSTPTFSSQIVQNNSLPEAATRLTSSASCHIQRASKGLMISDVLHRCESQERTAEFARPSGLRLPSPSLRLFDERTASVSGSMQQKKNKQYMGYERKNAELGSPVRPPMNSNDITECCAPSTQLSPSPNYTLNTNIKEVTDSITHQMLVTKSVPSGPAEVAVACKRDEEFKVSHSIEQLTKNEGTCRQLMSEGRVPETIYKSVLYNKEHGLQKEDNSSCSRTMDITFRNSHSLEDETDVMEFKCIGTSCISFQNLNVEQRNDDVHDADAFPSTATTSYTITAAAATTPCVSDPYAEEGNGICINQATSIRGKVQLHDSPLRDTVTQLLNDNSSAGSFHIEPTTNNKKTFQLPVTLLLDDNPLSTEGFNFIPTTSTKNKSLLQDTSAPTVEAQHKISEKNHKNQEIGLIVAEKSQESCGIISETKPAVHVSTDGLKTHCQFQSENEVFEGCGPISNISKTNVEDGQLQLLDGDALVQSCSSLTSEVPHHFTENSDHGGILGKHAEFSNTGIKLEQVSQSNECLHQQQESVCKVVWNVVEGSDNYECDARTSNSTIVDITPPIVEVVGKSDRQLCVYGTVGSTVIDSPEFYEKHNDWQPTECTDLTLNFVSELEPSVKDKMFRKSSTCMEYCSAGKKPCSFQTDSMLEEKTTLFLDDQVLMNNRLLSTEKISDRVVDPELNTNASAQNLNTVQANEDDQPQGFVGIMSLVETYDDFKNEQSNLSLSVSQQLTTGMKTTSTPESCCLIGGGDESLLTKTTCLIGHEGSEMSIGVQVDATPIVGDIQLESDNLKDRKDATMLMKRSNSIKRQDNSLVIHPPNAVPFSDEWLAAFEAAGEEILTMKCGAVQHSPQDKSLPEPSPWSPVKRKANQIGPYDCTKYINVMPSNSQLSDQ</sequence>
<comment type="caution">
    <text evidence="2">The sequence shown here is derived from an EMBL/GenBank/DDBJ whole genome shotgun (WGS) entry which is preliminary data.</text>
</comment>
<feature type="compositionally biased region" description="Basic and acidic residues" evidence="1">
    <location>
        <begin position="175"/>
        <end position="185"/>
    </location>
</feature>
<evidence type="ECO:0000313" key="3">
    <source>
        <dbReference type="Proteomes" id="UP000326396"/>
    </source>
</evidence>
<dbReference type="PANTHER" id="PTHR33737">
    <property type="entry name" value="OS05G0121800 PROTEIN"/>
    <property type="match status" value="1"/>
</dbReference>
<feature type="region of interest" description="Disordered" evidence="1">
    <location>
        <begin position="150"/>
        <end position="185"/>
    </location>
</feature>
<name>A0A5N6P565_9ASTR</name>
<feature type="compositionally biased region" description="Basic and acidic residues" evidence="1">
    <location>
        <begin position="153"/>
        <end position="168"/>
    </location>
</feature>
<gene>
    <name evidence="2" type="ORF">E3N88_11827</name>
</gene>
<dbReference type="InterPro" id="IPR045882">
    <property type="entry name" value="GPT1/2"/>
</dbReference>
<accession>A0A5N6P565</accession>
<dbReference type="AlphaFoldDB" id="A0A5N6P565"/>
<proteinExistence type="predicted"/>
<dbReference type="PANTHER" id="PTHR33737:SF19">
    <property type="entry name" value="BNAA10G12980D PROTEIN"/>
    <property type="match status" value="1"/>
</dbReference>
<dbReference type="OrthoDB" id="1931260at2759"/>
<dbReference type="Proteomes" id="UP000326396">
    <property type="component" value="Linkage Group LG14"/>
</dbReference>
<dbReference type="EMBL" id="SZYD01000006">
    <property type="protein sequence ID" value="KAD5960355.1"/>
    <property type="molecule type" value="Genomic_DNA"/>
</dbReference>
<keyword evidence="3" id="KW-1185">Reference proteome</keyword>
<protein>
    <submittedName>
        <fullName evidence="2">Uncharacterized protein</fullName>
    </submittedName>
</protein>
<organism evidence="2 3">
    <name type="scientific">Mikania micrantha</name>
    <name type="common">bitter vine</name>
    <dbReference type="NCBI Taxonomy" id="192012"/>
    <lineage>
        <taxon>Eukaryota</taxon>
        <taxon>Viridiplantae</taxon>
        <taxon>Streptophyta</taxon>
        <taxon>Embryophyta</taxon>
        <taxon>Tracheophyta</taxon>
        <taxon>Spermatophyta</taxon>
        <taxon>Magnoliopsida</taxon>
        <taxon>eudicotyledons</taxon>
        <taxon>Gunneridae</taxon>
        <taxon>Pentapetalae</taxon>
        <taxon>asterids</taxon>
        <taxon>campanulids</taxon>
        <taxon>Asterales</taxon>
        <taxon>Asteraceae</taxon>
        <taxon>Asteroideae</taxon>
        <taxon>Heliantheae alliance</taxon>
        <taxon>Eupatorieae</taxon>
        <taxon>Mikania</taxon>
    </lineage>
</organism>
<dbReference type="GO" id="GO:0008017">
    <property type="term" value="F:microtubule binding"/>
    <property type="evidence" value="ECO:0007669"/>
    <property type="project" value="InterPro"/>
</dbReference>
<evidence type="ECO:0000313" key="2">
    <source>
        <dbReference type="EMBL" id="KAD5960355.1"/>
    </source>
</evidence>
<feature type="region of interest" description="Disordered" evidence="1">
    <location>
        <begin position="1221"/>
        <end position="1242"/>
    </location>
</feature>